<keyword evidence="4" id="KW-1185">Reference proteome</keyword>
<reference evidence="3 4" key="1">
    <citation type="submission" date="2021-11" db="EMBL/GenBank/DDBJ databases">
        <title>Genomic of Niabella pedocola.</title>
        <authorList>
            <person name="Wu T."/>
        </authorList>
    </citation>
    <scope>NUCLEOTIDE SEQUENCE [LARGE SCALE GENOMIC DNA]</scope>
    <source>
        <strain evidence="3 4">JCM 31011</strain>
    </source>
</reference>
<evidence type="ECO:0000256" key="1">
    <source>
        <dbReference type="SAM" id="Phobius"/>
    </source>
</evidence>
<comment type="caution">
    <text evidence="3">The sequence shown here is derived from an EMBL/GenBank/DDBJ whole genome shotgun (WGS) entry which is preliminary data.</text>
</comment>
<feature type="signal peptide" evidence="2">
    <location>
        <begin position="1"/>
        <end position="19"/>
    </location>
</feature>
<keyword evidence="2" id="KW-0732">Signal</keyword>
<dbReference type="RefSeq" id="WP_231007687.1">
    <property type="nucleotide sequence ID" value="NZ_JAJNEC010000006.1"/>
</dbReference>
<feature type="chain" id="PRO_5046899216" evidence="2">
    <location>
        <begin position="20"/>
        <end position="202"/>
    </location>
</feature>
<evidence type="ECO:0000256" key="2">
    <source>
        <dbReference type="SAM" id="SignalP"/>
    </source>
</evidence>
<organism evidence="3 4">
    <name type="scientific">Niabella pedocola</name>
    <dbReference type="NCBI Taxonomy" id="1752077"/>
    <lineage>
        <taxon>Bacteria</taxon>
        <taxon>Pseudomonadati</taxon>
        <taxon>Bacteroidota</taxon>
        <taxon>Chitinophagia</taxon>
        <taxon>Chitinophagales</taxon>
        <taxon>Chitinophagaceae</taxon>
        <taxon>Niabella</taxon>
    </lineage>
</organism>
<dbReference type="EMBL" id="JAJNEC010000006">
    <property type="protein sequence ID" value="MCD2425248.1"/>
    <property type="molecule type" value="Genomic_DNA"/>
</dbReference>
<keyword evidence="1" id="KW-0812">Transmembrane</keyword>
<feature type="transmembrane region" description="Helical" evidence="1">
    <location>
        <begin position="167"/>
        <end position="184"/>
    </location>
</feature>
<dbReference type="Proteomes" id="UP001199816">
    <property type="component" value="Unassembled WGS sequence"/>
</dbReference>
<name>A0ABS8PVZ5_9BACT</name>
<keyword evidence="1" id="KW-0472">Membrane</keyword>
<protein>
    <submittedName>
        <fullName evidence="3">Uncharacterized protein</fullName>
    </submittedName>
</protein>
<keyword evidence="1" id="KW-1133">Transmembrane helix</keyword>
<evidence type="ECO:0000313" key="3">
    <source>
        <dbReference type="EMBL" id="MCD2425248.1"/>
    </source>
</evidence>
<sequence length="202" mass="22416">MVKLLTLCSCLLFALKVSAQSDSAAYKPASAQTAIHKMSDYISVRKKNGITVRNFYAGMDIHFLGTDGFSYDGPIDAIARDTVFIASYKTTRYQNILGYVVTDTLRKDIIPFHYKEIKTIYVPRNRGRKTVWVPLGGLMALGGFGYDVLNIINGIRANEPVFKGKNLAGLGIATATSVAGIWLLKKTTSTKNRYRIVYVDMQ</sequence>
<accession>A0ABS8PVZ5</accession>
<gene>
    <name evidence="3" type="ORF">LQ567_20850</name>
</gene>
<proteinExistence type="predicted"/>
<evidence type="ECO:0000313" key="4">
    <source>
        <dbReference type="Proteomes" id="UP001199816"/>
    </source>
</evidence>